<keyword evidence="2" id="KW-1185">Reference proteome</keyword>
<evidence type="ECO:0000313" key="2">
    <source>
        <dbReference type="Proteomes" id="UP000694287"/>
    </source>
</evidence>
<proteinExistence type="predicted"/>
<dbReference type="EMBL" id="JADQDK010000001">
    <property type="protein sequence ID" value="MBW0133679.1"/>
    <property type="molecule type" value="Genomic_DNA"/>
</dbReference>
<dbReference type="RefSeq" id="WP_218603678.1">
    <property type="nucleotide sequence ID" value="NZ_JADQDJ010000149.1"/>
</dbReference>
<comment type="caution">
    <text evidence="1">The sequence shown here is derived from an EMBL/GenBank/DDBJ whole genome shotgun (WGS) entry which is preliminary data.</text>
</comment>
<dbReference type="InterPro" id="IPR003718">
    <property type="entry name" value="OsmC/Ohr_fam"/>
</dbReference>
<dbReference type="Proteomes" id="UP000694287">
    <property type="component" value="Unassembled WGS sequence"/>
</dbReference>
<protein>
    <submittedName>
        <fullName evidence="1">OsmC family protein</fullName>
    </submittedName>
</protein>
<reference evidence="1 2" key="1">
    <citation type="submission" date="2020-11" db="EMBL/GenBank/DDBJ databases">
        <title>Pseudonocardia abyssalis sp. nov. and Pseudonocardia oceani sp. nov., description and phylogenomic analysis of two novel actinomycetes isolated from the deep Southern Ocean.</title>
        <authorList>
            <person name="Parra J."/>
        </authorList>
    </citation>
    <scope>NUCLEOTIDE SEQUENCE [LARGE SCALE GENOMIC DNA]</scope>
    <source>
        <strain evidence="1 2">KRD-168</strain>
    </source>
</reference>
<gene>
    <name evidence="1" type="ORF">I4I81_05350</name>
</gene>
<name>A0ABS6UPG2_9PSEU</name>
<accession>A0ABS6UPG2</accession>
<sequence>MGEPNVWSTARLPDGDGRTAEVDVNGFGLSCDIPLDAGPEPTGATPFGLLAASLSSCTVMSVRTFLQRWHVPPGEVEVRVAVQGGATPVLVRTVTVGAVVEPDLREQLSAEVDNTPVTRLLRDAVPIRTVLNTA</sequence>
<organism evidence="1 2">
    <name type="scientific">Pseudonocardia abyssalis</name>
    <dbReference type="NCBI Taxonomy" id="2792008"/>
    <lineage>
        <taxon>Bacteria</taxon>
        <taxon>Bacillati</taxon>
        <taxon>Actinomycetota</taxon>
        <taxon>Actinomycetes</taxon>
        <taxon>Pseudonocardiales</taxon>
        <taxon>Pseudonocardiaceae</taxon>
        <taxon>Pseudonocardia</taxon>
    </lineage>
</organism>
<dbReference type="Pfam" id="PF02566">
    <property type="entry name" value="OsmC"/>
    <property type="match status" value="1"/>
</dbReference>
<evidence type="ECO:0000313" key="1">
    <source>
        <dbReference type="EMBL" id="MBW0133679.1"/>
    </source>
</evidence>